<dbReference type="AlphaFoldDB" id="A0A5M6DT58"/>
<evidence type="ECO:0000313" key="2">
    <source>
        <dbReference type="Proteomes" id="UP000323426"/>
    </source>
</evidence>
<keyword evidence="2" id="KW-1185">Reference proteome</keyword>
<gene>
    <name evidence="1" type="ORF">F0145_03500</name>
</gene>
<dbReference type="Proteomes" id="UP000323426">
    <property type="component" value="Unassembled WGS sequence"/>
</dbReference>
<accession>A0A5M6DT58</accession>
<organism evidence="1 2">
    <name type="scientific">Adhaeribacter rhizoryzae</name>
    <dbReference type="NCBI Taxonomy" id="2607907"/>
    <lineage>
        <taxon>Bacteria</taxon>
        <taxon>Pseudomonadati</taxon>
        <taxon>Bacteroidota</taxon>
        <taxon>Cytophagia</taxon>
        <taxon>Cytophagales</taxon>
        <taxon>Hymenobacteraceae</taxon>
        <taxon>Adhaeribacter</taxon>
    </lineage>
</organism>
<reference evidence="1 2" key="1">
    <citation type="submission" date="2019-09" db="EMBL/GenBank/DDBJ databases">
        <title>Genome sequence and assembly of Adhaeribacter sp.</title>
        <authorList>
            <person name="Chhetri G."/>
        </authorList>
    </citation>
    <scope>NUCLEOTIDE SEQUENCE [LARGE SCALE GENOMIC DNA]</scope>
    <source>
        <strain evidence="1 2">DK36</strain>
    </source>
</reference>
<evidence type="ECO:0000313" key="1">
    <source>
        <dbReference type="EMBL" id="KAA5548595.1"/>
    </source>
</evidence>
<dbReference type="EMBL" id="VWSF01000002">
    <property type="protein sequence ID" value="KAA5548595.1"/>
    <property type="molecule type" value="Genomic_DNA"/>
</dbReference>
<sequence>MTRLMLFFFNIWILLGVTPLKALSSFNYVKINPNISKINILEEPEHHEIIYSNSFLFKQRVFTLIFQQLPATSQPFTNKVILQYNREKERGHIIGGNGCPPLTETQEIGIVQICASLVKLEREILVTSLVEPLKKASLFTSDTSDYLLKDDESINNLSNKIRDEFINFQQNQLKLIDAPIAGIMQIKKDVLLEEINNSFFGSKTTDEVEEKFVVDSVQIQVEDGNITNLHAFGSLGNETMMFYNHSPIGISNRNNINKWYKSYLVAKRNDNKYKTMHLSDLLEYIPNLTSRSDDWSPADGVYVLKPNTSRVERTLFKAASSRILQARIYSDLIGVDNDRPNGLIQLEVEKKIIINNTTPGTSSFMRVGFLNYFKPTLSINKVEEKNKAINTRSEFLVKPKIDAIEIVSHINSSIGLEVNAVSIFIPALKSTLHVDYGVKINRVALVDSSFDSSNDTYKVLDTNLNILAHGLIFKASIRPDSRFGVDLKFSRSRLKAVSDDVEVVKIGNTTFGQLSSYELLGWAKITESSELFIRPQITHLAKKEVSNKSYFQMQVGYQFDIFSKNRDKPLIKQVF</sequence>
<name>A0A5M6DT58_9BACT</name>
<comment type="caution">
    <text evidence="1">The sequence shown here is derived from an EMBL/GenBank/DDBJ whole genome shotgun (WGS) entry which is preliminary data.</text>
</comment>
<protein>
    <submittedName>
        <fullName evidence="1">Uncharacterized protein</fullName>
    </submittedName>
</protein>
<proteinExistence type="predicted"/>
<dbReference type="RefSeq" id="WP_150086923.1">
    <property type="nucleotide sequence ID" value="NZ_VWSF01000002.1"/>
</dbReference>